<accession>A0A4Z2FT37</accession>
<evidence type="ECO:0000313" key="2">
    <source>
        <dbReference type="EMBL" id="TNN44329.1"/>
    </source>
</evidence>
<reference evidence="2 3" key="1">
    <citation type="submission" date="2019-03" db="EMBL/GenBank/DDBJ databases">
        <title>First draft genome of Liparis tanakae, snailfish: a comprehensive survey of snailfish specific genes.</title>
        <authorList>
            <person name="Kim W."/>
            <person name="Song I."/>
            <person name="Jeong J.-H."/>
            <person name="Kim D."/>
            <person name="Kim S."/>
            <person name="Ryu S."/>
            <person name="Song J.Y."/>
            <person name="Lee S.K."/>
        </authorList>
    </citation>
    <scope>NUCLEOTIDE SEQUENCE [LARGE SCALE GENOMIC DNA]</scope>
    <source>
        <tissue evidence="2">Muscle</tissue>
    </source>
</reference>
<protein>
    <submittedName>
        <fullName evidence="2">Uncharacterized protein</fullName>
    </submittedName>
</protein>
<keyword evidence="3" id="KW-1185">Reference proteome</keyword>
<organism evidence="2 3">
    <name type="scientific">Liparis tanakae</name>
    <name type="common">Tanaka's snailfish</name>
    <dbReference type="NCBI Taxonomy" id="230148"/>
    <lineage>
        <taxon>Eukaryota</taxon>
        <taxon>Metazoa</taxon>
        <taxon>Chordata</taxon>
        <taxon>Craniata</taxon>
        <taxon>Vertebrata</taxon>
        <taxon>Euteleostomi</taxon>
        <taxon>Actinopterygii</taxon>
        <taxon>Neopterygii</taxon>
        <taxon>Teleostei</taxon>
        <taxon>Neoteleostei</taxon>
        <taxon>Acanthomorphata</taxon>
        <taxon>Eupercaria</taxon>
        <taxon>Perciformes</taxon>
        <taxon>Cottioidei</taxon>
        <taxon>Cottales</taxon>
        <taxon>Liparidae</taxon>
        <taxon>Liparis</taxon>
    </lineage>
</organism>
<dbReference type="EMBL" id="SRLO01000912">
    <property type="protein sequence ID" value="TNN44329.1"/>
    <property type="molecule type" value="Genomic_DNA"/>
</dbReference>
<sequence length="105" mass="11038">MDSDTISQGPDMEKQGADPMKARQPPTFPPVTAAGAAADISISPPATGRSVIRRRAHPCCGTECAQRVPALDMITDLSVILRGTMGDILSNQHLLPVTTKTPSSI</sequence>
<dbReference type="AlphaFoldDB" id="A0A4Z2FT37"/>
<evidence type="ECO:0000313" key="3">
    <source>
        <dbReference type="Proteomes" id="UP000314294"/>
    </source>
</evidence>
<dbReference type="Proteomes" id="UP000314294">
    <property type="component" value="Unassembled WGS sequence"/>
</dbReference>
<name>A0A4Z2FT37_9TELE</name>
<gene>
    <name evidence="2" type="ORF">EYF80_045492</name>
</gene>
<feature type="region of interest" description="Disordered" evidence="1">
    <location>
        <begin position="1"/>
        <end position="49"/>
    </location>
</feature>
<proteinExistence type="predicted"/>
<comment type="caution">
    <text evidence="2">The sequence shown here is derived from an EMBL/GenBank/DDBJ whole genome shotgun (WGS) entry which is preliminary data.</text>
</comment>
<evidence type="ECO:0000256" key="1">
    <source>
        <dbReference type="SAM" id="MobiDB-lite"/>
    </source>
</evidence>